<keyword evidence="2" id="KW-1185">Reference proteome</keyword>
<organism evidence="1 2">
    <name type="scientific">Methylobacterium longum</name>
    <dbReference type="NCBI Taxonomy" id="767694"/>
    <lineage>
        <taxon>Bacteria</taxon>
        <taxon>Pseudomonadati</taxon>
        <taxon>Pseudomonadota</taxon>
        <taxon>Alphaproteobacteria</taxon>
        <taxon>Hyphomicrobiales</taxon>
        <taxon>Methylobacteriaceae</taxon>
        <taxon>Methylobacterium</taxon>
    </lineage>
</organism>
<dbReference type="EMBL" id="JAUFPT010000052">
    <property type="protein sequence ID" value="MDN3571890.1"/>
    <property type="molecule type" value="Genomic_DNA"/>
</dbReference>
<accession>A0ABT8AQ76</accession>
<reference evidence="2" key="1">
    <citation type="journal article" date="2019" name="Int. J. Syst. Evol. Microbiol.">
        <title>The Global Catalogue of Microorganisms (GCM) 10K type strain sequencing project: providing services to taxonomists for standard genome sequencing and annotation.</title>
        <authorList>
            <consortium name="The Broad Institute Genomics Platform"/>
            <consortium name="The Broad Institute Genome Sequencing Center for Infectious Disease"/>
            <person name="Wu L."/>
            <person name="Ma J."/>
        </authorList>
    </citation>
    <scope>NUCLEOTIDE SEQUENCE [LARGE SCALE GENOMIC DNA]</scope>
    <source>
        <strain evidence="2">CECT 7806</strain>
    </source>
</reference>
<proteinExistence type="predicted"/>
<dbReference type="Proteomes" id="UP001244297">
    <property type="component" value="Unassembled WGS sequence"/>
</dbReference>
<protein>
    <submittedName>
        <fullName evidence="1">Uncharacterized protein</fullName>
    </submittedName>
</protein>
<evidence type="ECO:0000313" key="2">
    <source>
        <dbReference type="Proteomes" id="UP001244297"/>
    </source>
</evidence>
<gene>
    <name evidence="1" type="ORF">QWZ18_14795</name>
</gene>
<name>A0ABT8AQ76_9HYPH</name>
<comment type="caution">
    <text evidence="1">The sequence shown here is derived from an EMBL/GenBank/DDBJ whole genome shotgun (WGS) entry which is preliminary data.</text>
</comment>
<evidence type="ECO:0000313" key="1">
    <source>
        <dbReference type="EMBL" id="MDN3571890.1"/>
    </source>
</evidence>
<sequence>MDIHSTAFNAPTIGAAIARSAEMVDGFLGDRPGVAMLTSSYRGLVWSQRHKMPEPPFS</sequence>
<dbReference type="RefSeq" id="WP_238294241.1">
    <property type="nucleotide sequence ID" value="NZ_BPQS01000115.1"/>
</dbReference>